<evidence type="ECO:0000313" key="4">
    <source>
        <dbReference type="Proteomes" id="UP001597045"/>
    </source>
</evidence>
<evidence type="ECO:0000259" key="2">
    <source>
        <dbReference type="PROSITE" id="PS01124"/>
    </source>
</evidence>
<dbReference type="InterPro" id="IPR005471">
    <property type="entry name" value="Tscrpt_reg_IclR_N"/>
</dbReference>
<organism evidence="3 4">
    <name type="scientific">Kibdelosporangium lantanae</name>
    <dbReference type="NCBI Taxonomy" id="1497396"/>
    <lineage>
        <taxon>Bacteria</taxon>
        <taxon>Bacillati</taxon>
        <taxon>Actinomycetota</taxon>
        <taxon>Actinomycetes</taxon>
        <taxon>Pseudonocardiales</taxon>
        <taxon>Pseudonocardiaceae</taxon>
        <taxon>Kibdelosporangium</taxon>
    </lineage>
</organism>
<evidence type="ECO:0000313" key="3">
    <source>
        <dbReference type="EMBL" id="MFD1047417.1"/>
    </source>
</evidence>
<feature type="compositionally biased region" description="Basic residues" evidence="1">
    <location>
        <begin position="148"/>
        <end position="157"/>
    </location>
</feature>
<sequence>MIPHGRTPIDRLGIAELHNLSWSQARNFVKPWAQDGHPKPMSGRGKSGQPFLWDLEQATAYAQHKKIPSLPTEPDPHDLLDRFEAAELAGVHPNAWEQDYYDGRVPEADARPYNVLMWFRKTVEAVKERRAEKAEKRAQAQGSAEKGTRRRANKSWPKRADTAQERRRRIAQLLKAADHEGTSLSAAQIGRQLGIPPSTAQNYVNEIRGGSDLIHTVQERRQRIEALLESDDTLSAGEIGRRLGIPSSTVHRYVREIRGDKPA</sequence>
<dbReference type="InterPro" id="IPR018060">
    <property type="entry name" value="HTH_AraC"/>
</dbReference>
<name>A0ABW3M9L0_9PSEU</name>
<feature type="domain" description="HTH araC/xylS-type" evidence="2">
    <location>
        <begin position="168"/>
        <end position="263"/>
    </location>
</feature>
<dbReference type="PROSITE" id="PS01124">
    <property type="entry name" value="HTH_ARAC_FAMILY_2"/>
    <property type="match status" value="1"/>
</dbReference>
<dbReference type="Proteomes" id="UP001597045">
    <property type="component" value="Unassembled WGS sequence"/>
</dbReference>
<accession>A0ABW3M9L0</accession>
<dbReference type="Gene3D" id="1.10.10.10">
    <property type="entry name" value="Winged helix-like DNA-binding domain superfamily/Winged helix DNA-binding domain"/>
    <property type="match status" value="1"/>
</dbReference>
<reference evidence="4" key="1">
    <citation type="journal article" date="2019" name="Int. J. Syst. Evol. Microbiol.">
        <title>The Global Catalogue of Microorganisms (GCM) 10K type strain sequencing project: providing services to taxonomists for standard genome sequencing and annotation.</title>
        <authorList>
            <consortium name="The Broad Institute Genomics Platform"/>
            <consortium name="The Broad Institute Genome Sequencing Center for Infectious Disease"/>
            <person name="Wu L."/>
            <person name="Ma J."/>
        </authorList>
    </citation>
    <scope>NUCLEOTIDE SEQUENCE [LARGE SCALE GENOMIC DNA]</scope>
    <source>
        <strain evidence="4">JCM 31486</strain>
    </source>
</reference>
<proteinExistence type="predicted"/>
<keyword evidence="4" id="KW-1185">Reference proteome</keyword>
<feature type="region of interest" description="Disordered" evidence="1">
    <location>
        <begin position="130"/>
        <end position="165"/>
    </location>
</feature>
<comment type="caution">
    <text evidence="3">The sequence shown here is derived from an EMBL/GenBank/DDBJ whole genome shotgun (WGS) entry which is preliminary data.</text>
</comment>
<dbReference type="EMBL" id="JBHTIS010001062">
    <property type="protein sequence ID" value="MFD1047417.1"/>
    <property type="molecule type" value="Genomic_DNA"/>
</dbReference>
<dbReference type="Pfam" id="PF09339">
    <property type="entry name" value="HTH_IclR"/>
    <property type="match status" value="1"/>
</dbReference>
<gene>
    <name evidence="3" type="ORF">ACFQ1S_18645</name>
</gene>
<protein>
    <submittedName>
        <fullName evidence="3">Helix-turn-helix domain-containing protein</fullName>
    </submittedName>
</protein>
<evidence type="ECO:0000256" key="1">
    <source>
        <dbReference type="SAM" id="MobiDB-lite"/>
    </source>
</evidence>
<dbReference type="InterPro" id="IPR036388">
    <property type="entry name" value="WH-like_DNA-bd_sf"/>
</dbReference>